<protein>
    <submittedName>
        <fullName evidence="1">Uncharacterized protein</fullName>
    </submittedName>
</protein>
<proteinExistence type="predicted"/>
<organism evidence="1 2">
    <name type="scientific">Eiseniibacteriota bacterium</name>
    <dbReference type="NCBI Taxonomy" id="2212470"/>
    <lineage>
        <taxon>Bacteria</taxon>
        <taxon>Candidatus Eiseniibacteriota</taxon>
    </lineage>
</organism>
<gene>
    <name evidence="1" type="ORF">ACFL2Z_00915</name>
</gene>
<evidence type="ECO:0000313" key="1">
    <source>
        <dbReference type="EMBL" id="MFC1799461.1"/>
    </source>
</evidence>
<dbReference type="Proteomes" id="UP001594288">
    <property type="component" value="Unassembled WGS sequence"/>
</dbReference>
<comment type="caution">
    <text evidence="1">The sequence shown here is derived from an EMBL/GenBank/DDBJ whole genome shotgun (WGS) entry which is preliminary data.</text>
</comment>
<reference evidence="1 2" key="1">
    <citation type="submission" date="2024-09" db="EMBL/GenBank/DDBJ databases">
        <authorList>
            <person name="D'Angelo T."/>
        </authorList>
    </citation>
    <scope>NUCLEOTIDE SEQUENCE [LARGE SCALE GENOMIC DNA]</scope>
    <source>
        <strain evidence="1">SAG AM-311-F02</strain>
    </source>
</reference>
<sequence length="67" mass="7586">MAACPYLTGVWTFRCLARPNMVIPTITEETRYCLSENPERCPHYVSAKGGNRRADLVTRPSPDTRTN</sequence>
<keyword evidence="2" id="KW-1185">Reference proteome</keyword>
<evidence type="ECO:0000313" key="2">
    <source>
        <dbReference type="Proteomes" id="UP001594288"/>
    </source>
</evidence>
<accession>A0ABV6YN41</accession>
<name>A0ABV6YN41_UNCEI</name>
<dbReference type="EMBL" id="JBHPEI010000007">
    <property type="protein sequence ID" value="MFC1799461.1"/>
    <property type="molecule type" value="Genomic_DNA"/>
</dbReference>